<feature type="domain" description="Glycoside hydrolase family 31 TIM barrel" evidence="5">
    <location>
        <begin position="471"/>
        <end position="602"/>
    </location>
</feature>
<dbReference type="Pfam" id="PF00963">
    <property type="entry name" value="Cohesin"/>
    <property type="match status" value="1"/>
</dbReference>
<dbReference type="Pfam" id="PF21365">
    <property type="entry name" value="Glyco_hydro_31_3rd"/>
    <property type="match status" value="1"/>
</dbReference>
<dbReference type="EMBL" id="VIRV01000002">
    <property type="protein sequence ID" value="MBY0758076.1"/>
    <property type="molecule type" value="Genomic_DNA"/>
</dbReference>
<dbReference type="Pfam" id="PF13802">
    <property type="entry name" value="Gal_mutarotas_2"/>
    <property type="match status" value="1"/>
</dbReference>
<dbReference type="Gene3D" id="2.60.40.10">
    <property type="entry name" value="Immunoglobulins"/>
    <property type="match status" value="1"/>
</dbReference>
<name>A0ABS7L4U4_9FIRM</name>
<dbReference type="SUPFAM" id="SSF49785">
    <property type="entry name" value="Galactose-binding domain-like"/>
    <property type="match status" value="1"/>
</dbReference>
<proteinExistence type="inferred from homology"/>
<dbReference type="InterPro" id="IPR008965">
    <property type="entry name" value="CBM2/CBM3_carb-bd_dom_sf"/>
</dbReference>
<dbReference type="InterPro" id="IPR036116">
    <property type="entry name" value="FN3_sf"/>
</dbReference>
<dbReference type="Gene3D" id="2.60.40.1180">
    <property type="entry name" value="Golgi alpha-mannosidase II"/>
    <property type="match status" value="2"/>
</dbReference>
<feature type="domain" description="Cohesin" evidence="4">
    <location>
        <begin position="1240"/>
        <end position="1337"/>
    </location>
</feature>
<gene>
    <name evidence="8" type="ORF">FLB61_03000</name>
</gene>
<dbReference type="PANTHER" id="PTHR22762:SF166">
    <property type="entry name" value="ALPHA-GLUCOSIDASE"/>
    <property type="match status" value="1"/>
</dbReference>
<dbReference type="SUPFAM" id="SSF49384">
    <property type="entry name" value="Carbohydrate-binding domain"/>
    <property type="match status" value="1"/>
</dbReference>
<dbReference type="Gene3D" id="2.60.40.680">
    <property type="match status" value="1"/>
</dbReference>
<dbReference type="InterPro" id="IPR013780">
    <property type="entry name" value="Glyco_hydro_b"/>
</dbReference>
<keyword evidence="2" id="KW-0378">Hydrolase</keyword>
<organism evidence="8 9">
    <name type="scientific">Sellimonas caecigallum</name>
    <dbReference type="NCBI Taxonomy" id="2592333"/>
    <lineage>
        <taxon>Bacteria</taxon>
        <taxon>Bacillati</taxon>
        <taxon>Bacillota</taxon>
        <taxon>Clostridia</taxon>
        <taxon>Lachnospirales</taxon>
        <taxon>Lachnospiraceae</taxon>
        <taxon>Sellimonas</taxon>
    </lineage>
</organism>
<dbReference type="InterPro" id="IPR000322">
    <property type="entry name" value="Glyco_hydro_31_TIM"/>
</dbReference>
<dbReference type="SUPFAM" id="SSF51445">
    <property type="entry name" value="(Trans)glycosidases"/>
    <property type="match status" value="1"/>
</dbReference>
<dbReference type="InterPro" id="IPR008979">
    <property type="entry name" value="Galactose-bd-like_sf"/>
</dbReference>
<comment type="similarity">
    <text evidence="1">Belongs to the glycosyl hydrolase 31 family.</text>
</comment>
<dbReference type="InterPro" id="IPR025887">
    <property type="entry name" value="Glyco_hydro_31_N_dom"/>
</dbReference>
<evidence type="ECO:0000259" key="4">
    <source>
        <dbReference type="Pfam" id="PF00963"/>
    </source>
</evidence>
<evidence type="ECO:0000259" key="5">
    <source>
        <dbReference type="Pfam" id="PF01055"/>
    </source>
</evidence>
<evidence type="ECO:0000259" key="3">
    <source>
        <dbReference type="Pfam" id="PF00754"/>
    </source>
</evidence>
<dbReference type="InterPro" id="IPR048395">
    <property type="entry name" value="Glyco_hydro_31_C"/>
</dbReference>
<dbReference type="InterPro" id="IPR002102">
    <property type="entry name" value="Cohesin_dom"/>
</dbReference>
<evidence type="ECO:0008006" key="10">
    <source>
        <dbReference type="Google" id="ProtNLM"/>
    </source>
</evidence>
<dbReference type="Pfam" id="PF01055">
    <property type="entry name" value="Glyco_hydro_31_2nd"/>
    <property type="match status" value="1"/>
</dbReference>
<dbReference type="InterPro" id="IPR013783">
    <property type="entry name" value="Ig-like_fold"/>
</dbReference>
<dbReference type="Proteomes" id="UP000779049">
    <property type="component" value="Unassembled WGS sequence"/>
</dbReference>
<accession>A0ABS7L4U4</accession>
<evidence type="ECO:0000256" key="1">
    <source>
        <dbReference type="ARBA" id="ARBA00007806"/>
    </source>
</evidence>
<sequence>MMNEMEQSFQGRLCKVESMSKDVSEGHIVHILFQDGIKGRVIFLEEGIFRYDVSPDGQFESYAKPREEEHTAKIQQYPDESDAYAKPEVKIMEDESTYQIVCGDTAVIFDKSEAKMKVRIGEKTVMEEAEALTFTGEETIQTIIRKEEENFYGGGTQNGRFVHTGKTIQIVNESAWMDGGVASPNPFYYTTGGYGVLRNTFSDGSYDFGETEHAAVRAAHKENRLSAYYFVSGQNDGRTVTQELLRHYYHVTGNPMLLPEYGFYEGHLNCYNRDSWSDESGAKAWNVKGTDSHQSEGKTRYESGMATGYRLSEGQHSESLNGEQPTVATEHYPANVDTPYEYSARAVLDEYIRYDMPLGYFLPNDGYGGGYGQNGYYVQGGVNEDGSSSEERIAAVDANVENLAKFTEYANSKGVASGLWTESNLSPDSDPQTYWHLLRDFRKEVTKGGATTLKTDVAWVGPGYSFQLNGVKTAYDVITTSQQFRPNIISLDGWAGSQRFNSVWSGDQTGGNWEYIRFHIPTYIGSSLSGNPNIGSDMDGIFGGKALIAARDYQWKSFTPQMLNMDGWGSYMKAPFTFGDPYTGINRMYMKKKSELMPYIYTCAASAANLDTGNDDTGLPMVRAMFLEYPNDDYAYSRSMQYQFMLGSSILVAPVYQNIAADEMGNDVRNHIYLPDKDQIWIDYLTGEKYEGGQVINNFAVPLWKLPVFVKNGAILPMYEENNTPDEICKENRIVEFWPARSSRYTVYEDDGKYITNETKEDEAYGTIDHVSYGSHVSTTYTANVEGTTATLTAEPSVGEYEGYEAVRNTTFIVNLSQKPEYVEARSGSENLHMTEAASKEAFDAAKPEAHEAVFFYDPSPKLETYASAEEKEFEHIMADVRTAPKLYVKMAPVDTQKEEQTVVVGGYVNEIVRKADKENANLPVPVLSIPEDKKTASSIWLEWTKAEGATSYEMLVDGQLYAMGDHASYLHDELEYNSAHTYCVRARNTEGYSRWSEEVTTSSLSDPWRNEIGASGTITWTGSDEAGPLKYATDHSFRGLFFSADDVVGGKIPFIYDFGAAYELDKFEYYPRDSYGSGTVQRMNVYSSLDGRNWKLEWNGAEQEEWTYNTDLEVEENAKTVPLNGVLARYVKLEIVQSIRNFFASHELPVYKKDGTKPFAVGSTNKNAEVSEGDYTNMKNYLGTSVKDGSNFVDQIQKRGGDINNNGIYDVYDYAYTMFKLDGGTKQSGTAEGQIRLVPDKEAVKAGETFAIAVQAEEVSNLNAYGKVLHYDPAKLEFVSVDQEKAAEQMENLTVNKAYSDGTAYVNLAFANRGDKPLYNGSGQLSVITMKALTDLNPKEEMELENVLLLGPDIIK</sequence>
<dbReference type="RefSeq" id="WP_221919363.1">
    <property type="nucleotide sequence ID" value="NZ_CP173660.1"/>
</dbReference>
<dbReference type="Gene3D" id="3.20.20.80">
    <property type="entry name" value="Glycosidases"/>
    <property type="match status" value="1"/>
</dbReference>
<dbReference type="Pfam" id="PF00754">
    <property type="entry name" value="F5_F8_type_C"/>
    <property type="match status" value="1"/>
</dbReference>
<dbReference type="Gene3D" id="2.60.40.1760">
    <property type="entry name" value="glycosyl hydrolase (family 31)"/>
    <property type="match status" value="1"/>
</dbReference>
<evidence type="ECO:0000256" key="2">
    <source>
        <dbReference type="ARBA" id="ARBA00023295"/>
    </source>
</evidence>
<dbReference type="SUPFAM" id="SSF74650">
    <property type="entry name" value="Galactose mutarotase-like"/>
    <property type="match status" value="1"/>
</dbReference>
<reference evidence="8 9" key="1">
    <citation type="journal article" date="2020" name="New Microbes New Infect">
        <title>Sellimonas caecigallum sp. nov., description and genome sequence of a new member of the Sellimonas genus isolated from the cecum of feral chicken.</title>
        <authorList>
            <person name="Wongkuna S."/>
            <person name="Ghimire S."/>
            <person name="Antony L."/>
            <person name="Chankhamhaengdecha S."/>
            <person name="Janvilisri T."/>
            <person name="Scaria J."/>
        </authorList>
    </citation>
    <scope>NUCLEOTIDE SEQUENCE [LARGE SCALE GENOMIC DNA]</scope>
    <source>
        <strain evidence="8 9">SW451</strain>
    </source>
</reference>
<feature type="domain" description="Glycoside hydrolase family 31 N-terminal" evidence="6">
    <location>
        <begin position="40"/>
        <end position="207"/>
    </location>
</feature>
<dbReference type="SUPFAM" id="SSF51011">
    <property type="entry name" value="Glycosyl hydrolase domain"/>
    <property type="match status" value="1"/>
</dbReference>
<keyword evidence="9" id="KW-1185">Reference proteome</keyword>
<dbReference type="Gene3D" id="2.60.120.260">
    <property type="entry name" value="Galactose-binding domain-like"/>
    <property type="match status" value="1"/>
</dbReference>
<keyword evidence="2" id="KW-0326">Glycosidase</keyword>
<feature type="domain" description="Glycosyl hydrolase family 31 C-terminal" evidence="7">
    <location>
        <begin position="618"/>
        <end position="716"/>
    </location>
</feature>
<protein>
    <recommendedName>
        <fullName evidence="10">DUF5110 domain-containing protein</fullName>
    </recommendedName>
</protein>
<evidence type="ECO:0000259" key="6">
    <source>
        <dbReference type="Pfam" id="PF13802"/>
    </source>
</evidence>
<evidence type="ECO:0000313" key="8">
    <source>
        <dbReference type="EMBL" id="MBY0758076.1"/>
    </source>
</evidence>
<dbReference type="InterPro" id="IPR017853">
    <property type="entry name" value="GH"/>
</dbReference>
<dbReference type="InterPro" id="IPR000421">
    <property type="entry name" value="FA58C"/>
</dbReference>
<dbReference type="InterPro" id="IPR011013">
    <property type="entry name" value="Gal_mutarotase_sf_dom"/>
</dbReference>
<dbReference type="SUPFAM" id="SSF49265">
    <property type="entry name" value="Fibronectin type III"/>
    <property type="match status" value="1"/>
</dbReference>
<dbReference type="CDD" id="cd08759">
    <property type="entry name" value="Type_III_cohesin_like"/>
    <property type="match status" value="1"/>
</dbReference>
<feature type="domain" description="F5/8 type C" evidence="3">
    <location>
        <begin position="1053"/>
        <end position="1139"/>
    </location>
</feature>
<comment type="caution">
    <text evidence="8">The sequence shown here is derived from an EMBL/GenBank/DDBJ whole genome shotgun (WGS) entry which is preliminary data.</text>
</comment>
<evidence type="ECO:0000259" key="7">
    <source>
        <dbReference type="Pfam" id="PF21365"/>
    </source>
</evidence>
<evidence type="ECO:0000313" key="9">
    <source>
        <dbReference type="Proteomes" id="UP000779049"/>
    </source>
</evidence>
<dbReference type="PANTHER" id="PTHR22762">
    <property type="entry name" value="ALPHA-GLUCOSIDASE"/>
    <property type="match status" value="1"/>
</dbReference>
<dbReference type="CDD" id="cd14752">
    <property type="entry name" value="GH31_N"/>
    <property type="match status" value="1"/>
</dbReference>